<dbReference type="Proteomes" id="UP000075755">
    <property type="component" value="Chromosome"/>
</dbReference>
<dbReference type="SUPFAM" id="SSF161098">
    <property type="entry name" value="MetI-like"/>
    <property type="match status" value="1"/>
</dbReference>
<dbReference type="InterPro" id="IPR051204">
    <property type="entry name" value="ABC_transp_perm/SBD"/>
</dbReference>
<evidence type="ECO:0000256" key="6">
    <source>
        <dbReference type="RuleBase" id="RU363032"/>
    </source>
</evidence>
<dbReference type="Gene3D" id="1.10.3720.10">
    <property type="entry name" value="MetI-like"/>
    <property type="match status" value="1"/>
</dbReference>
<dbReference type="AlphaFoldDB" id="A0AAC8YR66"/>
<evidence type="ECO:0000259" key="7">
    <source>
        <dbReference type="PROSITE" id="PS50928"/>
    </source>
</evidence>
<evidence type="ECO:0000313" key="9">
    <source>
        <dbReference type="Proteomes" id="UP000075755"/>
    </source>
</evidence>
<feature type="transmembrane region" description="Helical" evidence="6">
    <location>
        <begin position="286"/>
        <end position="309"/>
    </location>
</feature>
<feature type="transmembrane region" description="Helical" evidence="6">
    <location>
        <begin position="211"/>
        <end position="231"/>
    </location>
</feature>
<dbReference type="CDD" id="cd06261">
    <property type="entry name" value="TM_PBP2"/>
    <property type="match status" value="1"/>
</dbReference>
<dbReference type="GO" id="GO:0031460">
    <property type="term" value="P:glycine betaine transport"/>
    <property type="evidence" value="ECO:0007669"/>
    <property type="project" value="UniProtKB-ARBA"/>
</dbReference>
<feature type="transmembrane region" description="Helical" evidence="6">
    <location>
        <begin position="354"/>
        <end position="374"/>
    </location>
</feature>
<keyword evidence="5 6" id="KW-0472">Membrane</keyword>
<organism evidence="8 9">
    <name type="scientific">Aminobacter aminovorans</name>
    <name type="common">Chelatobacter heintzii</name>
    <dbReference type="NCBI Taxonomy" id="83263"/>
    <lineage>
        <taxon>Bacteria</taxon>
        <taxon>Pseudomonadati</taxon>
        <taxon>Pseudomonadota</taxon>
        <taxon>Alphaproteobacteria</taxon>
        <taxon>Hyphomicrobiales</taxon>
        <taxon>Phyllobacteriaceae</taxon>
        <taxon>Aminobacter</taxon>
    </lineage>
</organism>
<gene>
    <name evidence="8" type="ORF">AA2016_4050</name>
</gene>
<feature type="transmembrane region" description="Helical" evidence="6">
    <location>
        <begin position="381"/>
        <end position="400"/>
    </location>
</feature>
<feature type="domain" description="ABC transmembrane type-1" evidence="7">
    <location>
        <begin position="205"/>
        <end position="400"/>
    </location>
</feature>
<feature type="transmembrane region" description="Helical" evidence="6">
    <location>
        <begin position="166"/>
        <end position="185"/>
    </location>
</feature>
<evidence type="ECO:0000256" key="4">
    <source>
        <dbReference type="ARBA" id="ARBA00022989"/>
    </source>
</evidence>
<dbReference type="PANTHER" id="PTHR30177">
    <property type="entry name" value="GLYCINE BETAINE/L-PROLINE TRANSPORT SYSTEM PERMEASE PROTEIN PROW"/>
    <property type="match status" value="1"/>
</dbReference>
<evidence type="ECO:0000256" key="1">
    <source>
        <dbReference type="ARBA" id="ARBA00004651"/>
    </source>
</evidence>
<keyword evidence="4 6" id="KW-1133">Transmembrane helix</keyword>
<keyword evidence="2 6" id="KW-0813">Transport</keyword>
<name>A0AAC8YR66_AMIAI</name>
<proteinExistence type="inferred from homology"/>
<evidence type="ECO:0000256" key="5">
    <source>
        <dbReference type="ARBA" id="ARBA00023136"/>
    </source>
</evidence>
<sequence>MNDPVRQSPSIVGVMHRGARQGNRGRIAVVSNRFDKLGVVIALIACYGAFSTPFAIFRANRIVAGEPRSIIEALPQPLGAVLLAVLVAAGLIALFRTPLVARLGAAAVTLASLALLIGVAGSHLTPEGNTFARISPASGFWLLIFAFTLLLADVLTRLQLSPVGRVVVLGIAAAAIWLLLASGQWDSLSILKEYANRADSFWNEARRHVELALGSLFAATLVGLPLGILCHRVQALRDGVLNVLNIIQTIPSIALFGILIAPLGWVAANVPGASVLGIRGIGAAPAFVALFLYSLLPVVANTVVGLAGVPRAANDAARGMGMTGWQRLSSVEFPLAFPVILTGIRIVLVQNIGLATIAALIGGGGFGVFVFQGVGQTAMDLVLLGAVPTVALAFAAAIILDAVVETVATRKSTEVAAA</sequence>
<reference evidence="8 9" key="1">
    <citation type="submission" date="2016-03" db="EMBL/GenBank/DDBJ databases">
        <title>Complete genome of Aminobacter aminovorans KCTC 2477.</title>
        <authorList>
            <person name="Kim K.M."/>
        </authorList>
    </citation>
    <scope>NUCLEOTIDE SEQUENCE [LARGE SCALE GENOMIC DNA]</scope>
    <source>
        <strain evidence="8 9">KCTC 2477</strain>
    </source>
</reference>
<evidence type="ECO:0000256" key="2">
    <source>
        <dbReference type="ARBA" id="ARBA00022448"/>
    </source>
</evidence>
<comment type="subcellular location">
    <subcellularLocation>
        <location evidence="1 6">Cell membrane</location>
        <topology evidence="1 6">Multi-pass membrane protein</topology>
    </subcellularLocation>
</comment>
<dbReference type="GO" id="GO:0005886">
    <property type="term" value="C:plasma membrane"/>
    <property type="evidence" value="ECO:0007669"/>
    <property type="project" value="UniProtKB-SubCell"/>
</dbReference>
<evidence type="ECO:0000256" key="3">
    <source>
        <dbReference type="ARBA" id="ARBA00022692"/>
    </source>
</evidence>
<dbReference type="Pfam" id="PF00528">
    <property type="entry name" value="BPD_transp_1"/>
    <property type="match status" value="1"/>
</dbReference>
<dbReference type="KEGG" id="aak:AA2016_4050"/>
<dbReference type="PROSITE" id="PS50928">
    <property type="entry name" value="ABC_TM1"/>
    <property type="match status" value="1"/>
</dbReference>
<feature type="transmembrane region" description="Helical" evidence="6">
    <location>
        <begin position="77"/>
        <end position="96"/>
    </location>
</feature>
<protein>
    <submittedName>
        <fullName evidence="8">ABC transporter permease</fullName>
    </submittedName>
</protein>
<feature type="transmembrane region" description="Helical" evidence="6">
    <location>
        <begin position="37"/>
        <end position="57"/>
    </location>
</feature>
<keyword evidence="3 6" id="KW-0812">Transmembrane</keyword>
<accession>A0AAC8YR66</accession>
<dbReference type="GO" id="GO:0055085">
    <property type="term" value="P:transmembrane transport"/>
    <property type="evidence" value="ECO:0007669"/>
    <property type="project" value="InterPro"/>
</dbReference>
<feature type="transmembrane region" description="Helical" evidence="6">
    <location>
        <begin position="243"/>
        <end position="266"/>
    </location>
</feature>
<comment type="similarity">
    <text evidence="6">Belongs to the binding-protein-dependent transport system permease family.</text>
</comment>
<evidence type="ECO:0000313" key="8">
    <source>
        <dbReference type="EMBL" id="AMS42967.1"/>
    </source>
</evidence>
<dbReference type="EMBL" id="CP015005">
    <property type="protein sequence ID" value="AMS42967.1"/>
    <property type="molecule type" value="Genomic_DNA"/>
</dbReference>
<feature type="transmembrane region" description="Helical" evidence="6">
    <location>
        <begin position="134"/>
        <end position="154"/>
    </location>
</feature>
<feature type="transmembrane region" description="Helical" evidence="6">
    <location>
        <begin position="103"/>
        <end position="122"/>
    </location>
</feature>
<feature type="transmembrane region" description="Helical" evidence="6">
    <location>
        <begin position="330"/>
        <end position="348"/>
    </location>
</feature>
<dbReference type="FunFam" id="1.10.3720.10:FF:000001">
    <property type="entry name" value="Glycine betaine ABC transporter, permease"/>
    <property type="match status" value="1"/>
</dbReference>
<dbReference type="InterPro" id="IPR035906">
    <property type="entry name" value="MetI-like_sf"/>
</dbReference>
<dbReference type="InterPro" id="IPR000515">
    <property type="entry name" value="MetI-like"/>
</dbReference>
<dbReference type="PANTHER" id="PTHR30177:SF30">
    <property type="entry name" value="GLYCINE BETAINE UPTAKE SYSTEM PERMEASE PROTEIN YEHY"/>
    <property type="match status" value="1"/>
</dbReference>